<dbReference type="EMBL" id="BLAE01000029">
    <property type="protein sequence ID" value="GES11449.1"/>
    <property type="molecule type" value="Genomic_DNA"/>
</dbReference>
<proteinExistence type="predicted"/>
<keyword evidence="3" id="KW-1185">Reference proteome</keyword>
<name>A0A5M3WTU8_9ACTN</name>
<evidence type="ECO:0000313" key="2">
    <source>
        <dbReference type="EMBL" id="GES11449.1"/>
    </source>
</evidence>
<feature type="signal peptide" evidence="1">
    <location>
        <begin position="1"/>
        <end position="26"/>
    </location>
</feature>
<evidence type="ECO:0000256" key="1">
    <source>
        <dbReference type="SAM" id="SignalP"/>
    </source>
</evidence>
<organism evidence="2 3">
    <name type="scientific">Acrocarpospora macrocephala</name>
    <dbReference type="NCBI Taxonomy" id="150177"/>
    <lineage>
        <taxon>Bacteria</taxon>
        <taxon>Bacillati</taxon>
        <taxon>Actinomycetota</taxon>
        <taxon>Actinomycetes</taxon>
        <taxon>Streptosporangiales</taxon>
        <taxon>Streptosporangiaceae</taxon>
        <taxon>Acrocarpospora</taxon>
    </lineage>
</organism>
<evidence type="ECO:0000313" key="3">
    <source>
        <dbReference type="Proteomes" id="UP000331127"/>
    </source>
</evidence>
<sequence length="108" mass="11212">MHGKRLLFAGPLIAALVFGPIGTSQASVVPTSVSAGDNHVTATSKVAPPICKSLKKKQKKVCANGYSEGFEAGAKCGQSLRHGRISDDEAYDIGFTAGFNAGKRTCSQ</sequence>
<comment type="caution">
    <text evidence="2">The sequence shown here is derived from an EMBL/GenBank/DDBJ whole genome shotgun (WGS) entry which is preliminary data.</text>
</comment>
<dbReference type="AlphaFoldDB" id="A0A5M3WTU8"/>
<feature type="chain" id="PRO_5024380775" evidence="1">
    <location>
        <begin position="27"/>
        <end position="108"/>
    </location>
</feature>
<accession>A0A5M3WTU8</accession>
<reference evidence="2 3" key="1">
    <citation type="submission" date="2019-10" db="EMBL/GenBank/DDBJ databases">
        <title>Whole genome shotgun sequence of Acrocarpospora macrocephala NBRC 16266.</title>
        <authorList>
            <person name="Ichikawa N."/>
            <person name="Kimura A."/>
            <person name="Kitahashi Y."/>
            <person name="Komaki H."/>
            <person name="Oguchi A."/>
        </authorList>
    </citation>
    <scope>NUCLEOTIDE SEQUENCE [LARGE SCALE GENOMIC DNA]</scope>
    <source>
        <strain evidence="2 3">NBRC 16266</strain>
    </source>
</reference>
<gene>
    <name evidence="2" type="ORF">Amac_050460</name>
</gene>
<protein>
    <submittedName>
        <fullName evidence="2">Uncharacterized protein</fullName>
    </submittedName>
</protein>
<dbReference type="Proteomes" id="UP000331127">
    <property type="component" value="Unassembled WGS sequence"/>
</dbReference>
<keyword evidence="1" id="KW-0732">Signal</keyword>